<keyword evidence="2" id="KW-0805">Transcription regulation</keyword>
<evidence type="ECO:0000256" key="4">
    <source>
        <dbReference type="ARBA" id="ARBA00023125"/>
    </source>
</evidence>
<protein>
    <submittedName>
        <fullName evidence="7">ECF RNA polymerase sigma factor SigE</fullName>
    </submittedName>
</protein>
<dbReference type="InterPro" id="IPR039425">
    <property type="entry name" value="RNA_pol_sigma-70-like"/>
</dbReference>
<evidence type="ECO:0000256" key="1">
    <source>
        <dbReference type="ARBA" id="ARBA00010641"/>
    </source>
</evidence>
<evidence type="ECO:0000256" key="5">
    <source>
        <dbReference type="ARBA" id="ARBA00023163"/>
    </source>
</evidence>
<dbReference type="InterPro" id="IPR013325">
    <property type="entry name" value="RNA_pol_sigma_r2"/>
</dbReference>
<sequence length="199" mass="22768">MPQSPPETRASLILRLQNADDLAAWDEFTELYGPVVYRVARRRGFQAADAENLVQEVLLAVAQSISRWIKRDNRGSFHAWLLRIAHNEVVDMLTRPATRVLGQDGERGQELLDAISVRGDISSLIEREYERELFRWAADRVKQTVAPQTWQAFWLTEVNGQSVQQAAETIGTTAGQIYVNRSRVMARIKELIKEHEARK</sequence>
<dbReference type="SUPFAM" id="SSF88946">
    <property type="entry name" value="Sigma2 domain of RNA polymerase sigma factors"/>
    <property type="match status" value="1"/>
</dbReference>
<comment type="similarity">
    <text evidence="1">Belongs to the sigma-70 factor family. ECF subfamily.</text>
</comment>
<proteinExistence type="inferred from homology"/>
<dbReference type="OrthoDB" id="255903at2"/>
<dbReference type="Gene3D" id="1.10.1740.10">
    <property type="match status" value="1"/>
</dbReference>
<evidence type="ECO:0000313" key="8">
    <source>
        <dbReference type="Proteomes" id="UP000320176"/>
    </source>
</evidence>
<feature type="domain" description="RNA polymerase sigma-70 region 2" evidence="6">
    <location>
        <begin position="30"/>
        <end position="95"/>
    </location>
</feature>
<dbReference type="InterPro" id="IPR014284">
    <property type="entry name" value="RNA_pol_sigma-70_dom"/>
</dbReference>
<evidence type="ECO:0000256" key="2">
    <source>
        <dbReference type="ARBA" id="ARBA00023015"/>
    </source>
</evidence>
<dbReference type="Pfam" id="PF04542">
    <property type="entry name" value="Sigma70_r2"/>
    <property type="match status" value="1"/>
</dbReference>
<dbReference type="AlphaFoldDB" id="A0A5C6AZ94"/>
<dbReference type="RefSeq" id="WP_146520151.1">
    <property type="nucleotide sequence ID" value="NZ_CP151726.1"/>
</dbReference>
<organism evidence="7 8">
    <name type="scientific">Stieleria varia</name>
    <dbReference type="NCBI Taxonomy" id="2528005"/>
    <lineage>
        <taxon>Bacteria</taxon>
        <taxon>Pseudomonadati</taxon>
        <taxon>Planctomycetota</taxon>
        <taxon>Planctomycetia</taxon>
        <taxon>Pirellulales</taxon>
        <taxon>Pirellulaceae</taxon>
        <taxon>Stieleria</taxon>
    </lineage>
</organism>
<evidence type="ECO:0000313" key="7">
    <source>
        <dbReference type="EMBL" id="TWU04797.1"/>
    </source>
</evidence>
<keyword evidence="4" id="KW-0238">DNA-binding</keyword>
<dbReference type="GO" id="GO:0006352">
    <property type="term" value="P:DNA-templated transcription initiation"/>
    <property type="evidence" value="ECO:0007669"/>
    <property type="project" value="InterPro"/>
</dbReference>
<dbReference type="NCBIfam" id="TIGR02937">
    <property type="entry name" value="sigma70-ECF"/>
    <property type="match status" value="1"/>
</dbReference>
<dbReference type="SUPFAM" id="SSF88659">
    <property type="entry name" value="Sigma3 and sigma4 domains of RNA polymerase sigma factors"/>
    <property type="match status" value="1"/>
</dbReference>
<gene>
    <name evidence="7" type="primary">sigE_13</name>
    <name evidence="7" type="ORF">Pla52n_28410</name>
</gene>
<dbReference type="PANTHER" id="PTHR43133">
    <property type="entry name" value="RNA POLYMERASE ECF-TYPE SIGMA FACTO"/>
    <property type="match status" value="1"/>
</dbReference>
<keyword evidence="8" id="KW-1185">Reference proteome</keyword>
<dbReference type="Proteomes" id="UP000320176">
    <property type="component" value="Unassembled WGS sequence"/>
</dbReference>
<keyword evidence="5" id="KW-0804">Transcription</keyword>
<accession>A0A5C6AZ94</accession>
<dbReference type="InterPro" id="IPR013324">
    <property type="entry name" value="RNA_pol_sigma_r3/r4-like"/>
</dbReference>
<keyword evidence="3" id="KW-0731">Sigma factor</keyword>
<dbReference type="EMBL" id="SJPN01000003">
    <property type="protein sequence ID" value="TWU04797.1"/>
    <property type="molecule type" value="Genomic_DNA"/>
</dbReference>
<dbReference type="GO" id="GO:0016987">
    <property type="term" value="F:sigma factor activity"/>
    <property type="evidence" value="ECO:0007669"/>
    <property type="project" value="UniProtKB-KW"/>
</dbReference>
<dbReference type="GO" id="GO:0003677">
    <property type="term" value="F:DNA binding"/>
    <property type="evidence" value="ECO:0007669"/>
    <property type="project" value="UniProtKB-KW"/>
</dbReference>
<name>A0A5C6AZ94_9BACT</name>
<dbReference type="PANTHER" id="PTHR43133:SF8">
    <property type="entry name" value="RNA POLYMERASE SIGMA FACTOR HI_1459-RELATED"/>
    <property type="match status" value="1"/>
</dbReference>
<evidence type="ECO:0000256" key="3">
    <source>
        <dbReference type="ARBA" id="ARBA00023082"/>
    </source>
</evidence>
<dbReference type="InterPro" id="IPR007627">
    <property type="entry name" value="RNA_pol_sigma70_r2"/>
</dbReference>
<comment type="caution">
    <text evidence="7">The sequence shown here is derived from an EMBL/GenBank/DDBJ whole genome shotgun (WGS) entry which is preliminary data.</text>
</comment>
<evidence type="ECO:0000259" key="6">
    <source>
        <dbReference type="Pfam" id="PF04542"/>
    </source>
</evidence>
<reference evidence="7 8" key="1">
    <citation type="submission" date="2019-02" db="EMBL/GenBank/DDBJ databases">
        <title>Deep-cultivation of Planctomycetes and their phenomic and genomic characterization uncovers novel biology.</title>
        <authorList>
            <person name="Wiegand S."/>
            <person name="Jogler M."/>
            <person name="Boedeker C."/>
            <person name="Pinto D."/>
            <person name="Vollmers J."/>
            <person name="Rivas-Marin E."/>
            <person name="Kohn T."/>
            <person name="Peeters S.H."/>
            <person name="Heuer A."/>
            <person name="Rast P."/>
            <person name="Oberbeckmann S."/>
            <person name="Bunk B."/>
            <person name="Jeske O."/>
            <person name="Meyerdierks A."/>
            <person name="Storesund J.E."/>
            <person name="Kallscheuer N."/>
            <person name="Luecker S."/>
            <person name="Lage O.M."/>
            <person name="Pohl T."/>
            <person name="Merkel B.J."/>
            <person name="Hornburger P."/>
            <person name="Mueller R.-W."/>
            <person name="Bruemmer F."/>
            <person name="Labrenz M."/>
            <person name="Spormann A.M."/>
            <person name="Op Den Camp H."/>
            <person name="Overmann J."/>
            <person name="Amann R."/>
            <person name="Jetten M.S.M."/>
            <person name="Mascher T."/>
            <person name="Medema M.H."/>
            <person name="Devos D.P."/>
            <person name="Kaster A.-K."/>
            <person name="Ovreas L."/>
            <person name="Rohde M."/>
            <person name="Galperin M.Y."/>
            <person name="Jogler C."/>
        </authorList>
    </citation>
    <scope>NUCLEOTIDE SEQUENCE [LARGE SCALE GENOMIC DNA]</scope>
    <source>
        <strain evidence="7 8">Pla52n</strain>
    </source>
</reference>